<gene>
    <name evidence="1" type="ORF">D7S89_06460</name>
</gene>
<dbReference type="AlphaFoldDB" id="A0A494XT68"/>
<dbReference type="RefSeq" id="WP_121276750.1">
    <property type="nucleotide sequence ID" value="NZ_RBZV01000002.1"/>
</dbReference>
<protein>
    <submittedName>
        <fullName evidence="1">Uncharacterized protein</fullName>
    </submittedName>
</protein>
<reference evidence="1 2" key="1">
    <citation type="submission" date="2018-10" db="EMBL/GenBank/DDBJ databases">
        <title>Paraburkholderia sp. 7MK8-2, isolated from soil.</title>
        <authorList>
            <person name="Gao Z.-H."/>
            <person name="Qiu L.-H."/>
        </authorList>
    </citation>
    <scope>NUCLEOTIDE SEQUENCE [LARGE SCALE GENOMIC DNA]</scope>
    <source>
        <strain evidence="1 2">7MK8-2</strain>
    </source>
</reference>
<dbReference type="Proteomes" id="UP000280434">
    <property type="component" value="Unassembled WGS sequence"/>
</dbReference>
<organism evidence="1 2">
    <name type="scientific">Trinickia fusca</name>
    <dbReference type="NCBI Taxonomy" id="2419777"/>
    <lineage>
        <taxon>Bacteria</taxon>
        <taxon>Pseudomonadati</taxon>
        <taxon>Pseudomonadota</taxon>
        <taxon>Betaproteobacteria</taxon>
        <taxon>Burkholderiales</taxon>
        <taxon>Burkholderiaceae</taxon>
        <taxon>Trinickia</taxon>
    </lineage>
</organism>
<comment type="caution">
    <text evidence="1">The sequence shown here is derived from an EMBL/GenBank/DDBJ whole genome shotgun (WGS) entry which is preliminary data.</text>
</comment>
<keyword evidence="2" id="KW-1185">Reference proteome</keyword>
<proteinExistence type="predicted"/>
<evidence type="ECO:0000313" key="1">
    <source>
        <dbReference type="EMBL" id="RKP50723.1"/>
    </source>
</evidence>
<accession>A0A494XT68</accession>
<dbReference type="EMBL" id="RBZV01000002">
    <property type="protein sequence ID" value="RKP50723.1"/>
    <property type="molecule type" value="Genomic_DNA"/>
</dbReference>
<evidence type="ECO:0000313" key="2">
    <source>
        <dbReference type="Proteomes" id="UP000280434"/>
    </source>
</evidence>
<name>A0A494XT68_9BURK</name>
<sequence length="59" mass="6438">MNNDAQDQLVREAQALSTSTMGLRVVREQSFEVANESHIDAFFGMLQKVGAGVTEVCHA</sequence>